<dbReference type="Gene3D" id="3.40.50.300">
    <property type="entry name" value="P-loop containing nucleotide triphosphate hydrolases"/>
    <property type="match status" value="1"/>
</dbReference>
<dbReference type="Pfam" id="PF01636">
    <property type="entry name" value="APH"/>
    <property type="match status" value="1"/>
</dbReference>
<dbReference type="RefSeq" id="WP_012502103.1">
    <property type="nucleotide sequence ID" value="NC_011027.1"/>
</dbReference>
<dbReference type="InterPro" id="IPR027417">
    <property type="entry name" value="P-loop_NTPase"/>
</dbReference>
<dbReference type="InterPro" id="IPR011009">
    <property type="entry name" value="Kinase-like_dom_sf"/>
</dbReference>
<dbReference type="HOGENOM" id="CLU_026771_1_1_10"/>
<dbReference type="Gene3D" id="3.90.1200.10">
    <property type="match status" value="1"/>
</dbReference>
<dbReference type="STRING" id="517417.Cpar_0855"/>
<dbReference type="Pfam" id="PF13671">
    <property type="entry name" value="AAA_33"/>
    <property type="match status" value="1"/>
</dbReference>
<dbReference type="SUPFAM" id="SSF56112">
    <property type="entry name" value="Protein kinase-like (PK-like)"/>
    <property type="match status" value="1"/>
</dbReference>
<sequence>MNKVAQALLNPQAYPHPTTPEIELVETHISWVFLTGEYAYKLKKPVDLGFLDFSTLELRRHFCHEELRLNRHLCPDLYLEVLPLTDEGGRIRIGGNGKPIDYVVRMVQFDRSLELDRLLRNDELTPQHIDDAACVIAEFHASIPQADPDSPFGRPEEVIKPMLANLHLTGEVARSDDERDAIERLRQWTLEEHGRLNEVLRKRKEGGMVRECHGDMHTGNMLIRNERVMIFDCIEFSPQLSKIDIINDLAFLFMDLQHAGHKELAWRLLNGWLSKNGDYDGLRVLNFYCTYRAMVRAKVTSIRLAQETNEAEKQETLDEHHSYLHLALGYTERPEPLLVLTHGVSGSGKSTISARLAEAGGFIHIRSDVERKRLFGIGSLEKSAEQGLDIYTPDATEKTYSAMLEAAKAALEGGYPVIADATFPTRDFRKPFLELAESMGCQCRILHFHASPDELRRRVRERHASGDDPSEADLAVLEAQMRKIEPFDNNEKALCIDIDTEGDLAIESILERLER</sequence>
<reference evidence="2" key="1">
    <citation type="submission" date="2008-06" db="EMBL/GenBank/DDBJ databases">
        <title>Complete sequence of Chlorobaculum parvum NCIB 8327.</title>
        <authorList>
            <consortium name="US DOE Joint Genome Institute"/>
            <person name="Lucas S."/>
            <person name="Copeland A."/>
            <person name="Lapidus A."/>
            <person name="Glavina del Rio T."/>
            <person name="Dalin E."/>
            <person name="Tice H."/>
            <person name="Bruce D."/>
            <person name="Goodwin L."/>
            <person name="Pitluck S."/>
            <person name="Schmutz J."/>
            <person name="Larimer F."/>
            <person name="Land M."/>
            <person name="Hauser L."/>
            <person name="Kyrpides N."/>
            <person name="Mikhailova N."/>
            <person name="Zhao F."/>
            <person name="Li T."/>
            <person name="Liu Z."/>
            <person name="Overmann J."/>
            <person name="Bryant D.A."/>
            <person name="Richardson P."/>
        </authorList>
    </citation>
    <scope>NUCLEOTIDE SEQUENCE [LARGE SCALE GENOMIC DNA]</scope>
    <source>
        <strain evidence="2">NCIB 8327</strain>
    </source>
</reference>
<dbReference type="eggNOG" id="COG0645">
    <property type="taxonomic scope" value="Bacteria"/>
</dbReference>
<dbReference type="eggNOG" id="COG2187">
    <property type="taxonomic scope" value="Bacteria"/>
</dbReference>
<dbReference type="SUPFAM" id="SSF52540">
    <property type="entry name" value="P-loop containing nucleoside triphosphate hydrolases"/>
    <property type="match status" value="1"/>
</dbReference>
<dbReference type="KEGG" id="cpc:Cpar_0855"/>
<evidence type="ECO:0000313" key="3">
    <source>
        <dbReference type="Proteomes" id="UP000008811"/>
    </source>
</evidence>
<organism evidence="2 3">
    <name type="scientific">Chlorobaculum parvum (strain DSM 263 / NCIMB 8327)</name>
    <name type="common">Chlorobium vibrioforme subsp. thiosulfatophilum</name>
    <dbReference type="NCBI Taxonomy" id="517417"/>
    <lineage>
        <taxon>Bacteria</taxon>
        <taxon>Pseudomonadati</taxon>
        <taxon>Chlorobiota</taxon>
        <taxon>Chlorobiia</taxon>
        <taxon>Chlorobiales</taxon>
        <taxon>Chlorobiaceae</taxon>
        <taxon>Chlorobaculum</taxon>
    </lineage>
</organism>
<proteinExistence type="predicted"/>
<dbReference type="PANTHER" id="PTHR43883:SF1">
    <property type="entry name" value="GLUCONOKINASE"/>
    <property type="match status" value="1"/>
</dbReference>
<dbReference type="OrthoDB" id="9810277at2"/>
<gene>
    <name evidence="2" type="ordered locus">Cpar_0855</name>
</gene>
<protein>
    <recommendedName>
        <fullName evidence="1">Aminoglycoside phosphotransferase domain-containing protein</fullName>
    </recommendedName>
</protein>
<evidence type="ECO:0000313" key="2">
    <source>
        <dbReference type="EMBL" id="ACF11270.1"/>
    </source>
</evidence>
<dbReference type="EMBL" id="CP001099">
    <property type="protein sequence ID" value="ACF11270.1"/>
    <property type="molecule type" value="Genomic_DNA"/>
</dbReference>
<evidence type="ECO:0000259" key="1">
    <source>
        <dbReference type="Pfam" id="PF01636"/>
    </source>
</evidence>
<dbReference type="AlphaFoldDB" id="B3QMW7"/>
<name>B3QMW7_CHLP8</name>
<keyword evidence="3" id="KW-1185">Reference proteome</keyword>
<dbReference type="PANTHER" id="PTHR43883">
    <property type="entry name" value="SLR0207 PROTEIN"/>
    <property type="match status" value="1"/>
</dbReference>
<feature type="domain" description="Aminoglycoside phosphotransferase" evidence="1">
    <location>
        <begin position="93"/>
        <end position="284"/>
    </location>
</feature>
<dbReference type="InterPro" id="IPR002575">
    <property type="entry name" value="Aminoglycoside_PTrfase"/>
</dbReference>
<dbReference type="InterPro" id="IPR052732">
    <property type="entry name" value="Cell-binding_unc_protein"/>
</dbReference>
<dbReference type="Proteomes" id="UP000008811">
    <property type="component" value="Chromosome"/>
</dbReference>
<accession>B3QMW7</accession>